<dbReference type="InterPro" id="IPR025287">
    <property type="entry name" value="WAK_GUB"/>
</dbReference>
<keyword evidence="6 16" id="KW-0732">Signal</keyword>
<reference evidence="20 21" key="1">
    <citation type="journal article" date="2018" name="PLoS Genet.">
        <title>Population sequencing reveals clonal diversity and ancestral inbreeding in the grapevine cultivar Chardonnay.</title>
        <authorList>
            <person name="Roach M.J."/>
            <person name="Johnson D.L."/>
            <person name="Bohlmann J."/>
            <person name="van Vuuren H.J."/>
            <person name="Jones S.J."/>
            <person name="Pretorius I.S."/>
            <person name="Schmidt S.A."/>
            <person name="Borneman A.R."/>
        </authorList>
    </citation>
    <scope>NUCLEOTIDE SEQUENCE [LARGE SCALE GENOMIC DNA]</scope>
    <source>
        <strain evidence="21">cv. Chardonnay</strain>
        <tissue evidence="20">Leaf</tissue>
    </source>
</reference>
<evidence type="ECO:0000256" key="8">
    <source>
        <dbReference type="ARBA" id="ARBA00022777"/>
    </source>
</evidence>
<dbReference type="CDD" id="cd00028">
    <property type="entry name" value="B_lectin"/>
    <property type="match status" value="1"/>
</dbReference>
<evidence type="ECO:0000256" key="6">
    <source>
        <dbReference type="ARBA" id="ARBA00022729"/>
    </source>
</evidence>
<evidence type="ECO:0000256" key="15">
    <source>
        <dbReference type="SAM" id="Phobius"/>
    </source>
</evidence>
<dbReference type="GO" id="GO:0005524">
    <property type="term" value="F:ATP binding"/>
    <property type="evidence" value="ECO:0007669"/>
    <property type="project" value="UniProtKB-KW"/>
</dbReference>
<evidence type="ECO:0000256" key="10">
    <source>
        <dbReference type="ARBA" id="ARBA00023157"/>
    </source>
</evidence>
<gene>
    <name evidence="20" type="primary">VvCHDp001036_4</name>
    <name evidence="20" type="ORF">CK203_066404</name>
</gene>
<keyword evidence="20" id="KW-0430">Lectin</keyword>
<dbReference type="Pfam" id="PF08276">
    <property type="entry name" value="PAN_2"/>
    <property type="match status" value="1"/>
</dbReference>
<keyword evidence="20" id="KW-0675">Receptor</keyword>
<dbReference type="GO" id="GO:0005886">
    <property type="term" value="C:plasma membrane"/>
    <property type="evidence" value="ECO:0007669"/>
    <property type="project" value="UniProtKB-SubCell"/>
</dbReference>
<dbReference type="InterPro" id="IPR003609">
    <property type="entry name" value="Pan_app"/>
</dbReference>
<feature type="transmembrane region" description="Helical" evidence="15">
    <location>
        <begin position="573"/>
        <end position="596"/>
    </location>
</feature>
<organism evidence="20 21">
    <name type="scientific">Vitis vinifera</name>
    <name type="common">Grape</name>
    <dbReference type="NCBI Taxonomy" id="29760"/>
    <lineage>
        <taxon>Eukaryota</taxon>
        <taxon>Viridiplantae</taxon>
        <taxon>Streptophyta</taxon>
        <taxon>Embryophyta</taxon>
        <taxon>Tracheophyta</taxon>
        <taxon>Spermatophyta</taxon>
        <taxon>Magnoliopsida</taxon>
        <taxon>eudicotyledons</taxon>
        <taxon>Gunneridae</taxon>
        <taxon>Pentapetalae</taxon>
        <taxon>rosids</taxon>
        <taxon>Vitales</taxon>
        <taxon>Vitaceae</taxon>
        <taxon>Viteae</taxon>
        <taxon>Vitis</taxon>
    </lineage>
</organism>
<keyword evidence="5" id="KW-0808">Transferase</keyword>
<comment type="catalytic activity">
    <reaction evidence="13">
        <text>L-seryl-[protein] + ATP = O-phospho-L-seryl-[protein] + ADP + H(+)</text>
        <dbReference type="Rhea" id="RHEA:17989"/>
        <dbReference type="Rhea" id="RHEA-COMP:9863"/>
        <dbReference type="Rhea" id="RHEA-COMP:11604"/>
        <dbReference type="ChEBI" id="CHEBI:15378"/>
        <dbReference type="ChEBI" id="CHEBI:29999"/>
        <dbReference type="ChEBI" id="CHEBI:30616"/>
        <dbReference type="ChEBI" id="CHEBI:83421"/>
        <dbReference type="ChEBI" id="CHEBI:456216"/>
        <dbReference type="EC" id="2.7.11.1"/>
    </reaction>
</comment>
<feature type="domain" description="Apple" evidence="19">
    <location>
        <begin position="303"/>
        <end position="390"/>
    </location>
</feature>
<dbReference type="InterPro" id="IPR036426">
    <property type="entry name" value="Bulb-type_lectin_dom_sf"/>
</dbReference>
<dbReference type="SMART" id="SM00220">
    <property type="entry name" value="S_TKc"/>
    <property type="match status" value="1"/>
</dbReference>
<keyword evidence="15" id="KW-0472">Membrane</keyword>
<keyword evidence="9" id="KW-0067">ATP-binding</keyword>
<keyword evidence="11" id="KW-0325">Glycoprotein</keyword>
<dbReference type="Gene3D" id="1.10.510.10">
    <property type="entry name" value="Transferase(Phosphotransferase) domain 1"/>
    <property type="match status" value="2"/>
</dbReference>
<evidence type="ECO:0000313" key="20">
    <source>
        <dbReference type="EMBL" id="RVW69652.1"/>
    </source>
</evidence>
<dbReference type="FunFam" id="1.10.510.10:FF:000060">
    <property type="entry name" value="G-type lectin S-receptor-like serine/threonine-protein kinase"/>
    <property type="match status" value="1"/>
</dbReference>
<evidence type="ECO:0000256" key="1">
    <source>
        <dbReference type="ARBA" id="ARBA00004251"/>
    </source>
</evidence>
<dbReference type="InterPro" id="IPR011009">
    <property type="entry name" value="Kinase-like_dom_sf"/>
</dbReference>
<sequence>MIRRKFMVPVSATHILSTIFFFLCSVLHCSARDTITPEDWLSNDGGTLVSAGKTFELGFFNPDGSSKIGRFVGIWDFRSKPRRVVWVANRKKPLPLSDTPSGVFAIKEDGKLKVLAEINGAVHWSTDIETSSSEDRMVKLMDSGNLVLSDNRSGEILWESFRNPTDTFLPGMKMDESLILTSCEDWDRTFDGMPKAIRSFLSNISRNDAYTRHRSIPNSSVEKQLVMSSSGEIQYYANWNTSSPVWWAPQDRCSVSNACGKFGSCSTKNALMCKCLPGFKPVSPDSWKTGEFSSGCTRKSPKCKKNSSEDMFLSLKIMKGKNPYSSILADTNDGQYCRKACLSDCQCQAYAQTKITQRGSNPECLIWTDELSGLQEEYASDADNLFVRVSISDIESTVRIGQTCGSNMIPYPLSTGSKCGDPMYFNFECNITTGQVQLKVPGGTYRVTSINPETLTFVIQLKESDCSSRSLIDKIPPLNPPFHMTNVCTVVKIDNFGSEKSLENSIEIEISWDPPLEPVCTSSADCKDWPNSNCRTQNGTTKCFCNEKFKWNGSSLDCTQDLGNKMSSSSSPVVVVGITIVVVVVALLSTIGYIAYLHKRNITKRKGNRANPVLHLYDSESRVKHLIDLKQFKDEDKEGIDVPFFDLKDILAATDNFSDSHKLGQGGFGPVYKGKFPDGKEVAVKRLSSASRQGLVEFKNEVVLIAKLQHRNLSRFDIILGIARGLIYLHQDSRLKIIHRDLKTSNILLDGDMNPKISDFGLARIFESKQTEANTNRVVGTFGYMSPEYALDGFFSVKSDVFSFGVVVLEIISGKRNTGFYQSDQAMSLLGYAWRLWKEDKVYDLMDQTLSETCNINEFLRCVNVGLLCVQEDPSDRPTMPNAFLMLSSEIATLPVPQQPAFVVRRGPPSLAPSSSTNPKTSSNNEITDSLEEELDFLGHNHSDDRRKSSLGGYDYHFQDTASLDYRRLAMKFSWEIQHLQFRNETASWYSLFHKPKDSGHMSPEYALYGFFSLQSNVFCFGGTVVLEIMCGKRNTGFYQSEQPLTLLGYASSSNFSNQSILLGPSLPHTTDFLCETATLPIPKQPAFIVIRGAVSSTASSSSKPETCTNELIVSVEGR</sequence>
<dbReference type="InterPro" id="IPR001245">
    <property type="entry name" value="Ser-Thr/Tyr_kinase_cat_dom"/>
</dbReference>
<dbReference type="SUPFAM" id="SSF51110">
    <property type="entry name" value="alpha-D-mannose-specific plant lectins"/>
    <property type="match status" value="1"/>
</dbReference>
<dbReference type="PROSITE" id="PS00108">
    <property type="entry name" value="PROTEIN_KINASE_ST"/>
    <property type="match status" value="1"/>
</dbReference>
<dbReference type="Pfam" id="PF07714">
    <property type="entry name" value="PK_Tyr_Ser-Thr"/>
    <property type="match status" value="1"/>
</dbReference>
<keyword evidence="15" id="KW-0812">Transmembrane</keyword>
<dbReference type="EMBL" id="QGNW01000488">
    <property type="protein sequence ID" value="RVW69652.1"/>
    <property type="molecule type" value="Genomic_DNA"/>
</dbReference>
<evidence type="ECO:0000259" key="19">
    <source>
        <dbReference type="PROSITE" id="PS50948"/>
    </source>
</evidence>
<feature type="signal peptide" evidence="16">
    <location>
        <begin position="1"/>
        <end position="31"/>
    </location>
</feature>
<comment type="caution">
    <text evidence="20">The sequence shown here is derived from an EMBL/GenBank/DDBJ whole genome shotgun (WGS) entry which is preliminary data.</text>
</comment>
<feature type="compositionally biased region" description="Low complexity" evidence="14">
    <location>
        <begin position="913"/>
        <end position="925"/>
    </location>
</feature>
<evidence type="ECO:0000256" key="7">
    <source>
        <dbReference type="ARBA" id="ARBA00022741"/>
    </source>
</evidence>
<evidence type="ECO:0000256" key="11">
    <source>
        <dbReference type="ARBA" id="ARBA00023180"/>
    </source>
</evidence>
<feature type="domain" description="Bulb-type lectin" evidence="18">
    <location>
        <begin position="32"/>
        <end position="161"/>
    </location>
</feature>
<dbReference type="PROSITE" id="PS50927">
    <property type="entry name" value="BULB_LECTIN"/>
    <property type="match status" value="1"/>
</dbReference>
<dbReference type="PANTHER" id="PTHR27002">
    <property type="entry name" value="RECEPTOR-LIKE SERINE/THREONINE-PROTEIN KINASE SD1-8"/>
    <property type="match status" value="1"/>
</dbReference>
<feature type="region of interest" description="Disordered" evidence="14">
    <location>
        <begin position="905"/>
        <end position="926"/>
    </location>
</feature>
<dbReference type="PANTHER" id="PTHR27002:SF1111">
    <property type="entry name" value="NON-SPECIFIC SERINE_THREONINE PROTEIN KINASE"/>
    <property type="match status" value="1"/>
</dbReference>
<evidence type="ECO:0000256" key="14">
    <source>
        <dbReference type="SAM" id="MobiDB-lite"/>
    </source>
</evidence>
<dbReference type="SUPFAM" id="SSF56112">
    <property type="entry name" value="Protein kinase-like (PK-like)"/>
    <property type="match status" value="1"/>
</dbReference>
<dbReference type="InterPro" id="IPR001480">
    <property type="entry name" value="Bulb-type_lectin_dom"/>
</dbReference>
<evidence type="ECO:0000256" key="4">
    <source>
        <dbReference type="ARBA" id="ARBA00022527"/>
    </source>
</evidence>
<dbReference type="PROSITE" id="PS50948">
    <property type="entry name" value="PAN"/>
    <property type="match status" value="1"/>
</dbReference>
<dbReference type="Gene3D" id="2.90.10.10">
    <property type="entry name" value="Bulb-type lectin domain"/>
    <property type="match status" value="1"/>
</dbReference>
<keyword evidence="8 20" id="KW-0418">Kinase</keyword>
<dbReference type="PROSITE" id="PS50011">
    <property type="entry name" value="PROTEIN_KINASE_DOM"/>
    <property type="match status" value="1"/>
</dbReference>
<dbReference type="Pfam" id="PF00954">
    <property type="entry name" value="S_locus_glycop"/>
    <property type="match status" value="1"/>
</dbReference>
<evidence type="ECO:0000259" key="17">
    <source>
        <dbReference type="PROSITE" id="PS50011"/>
    </source>
</evidence>
<name>A0A438GBQ1_VITVI</name>
<dbReference type="Pfam" id="PF00069">
    <property type="entry name" value="Pkinase"/>
    <property type="match status" value="1"/>
</dbReference>
<keyword evidence="4" id="KW-0723">Serine/threonine-protein kinase</keyword>
<evidence type="ECO:0000256" key="5">
    <source>
        <dbReference type="ARBA" id="ARBA00022679"/>
    </source>
</evidence>
<evidence type="ECO:0000256" key="9">
    <source>
        <dbReference type="ARBA" id="ARBA00022840"/>
    </source>
</evidence>
<dbReference type="Pfam" id="PF01453">
    <property type="entry name" value="B_lectin"/>
    <property type="match status" value="1"/>
</dbReference>
<feature type="domain" description="Protein kinase" evidence="17">
    <location>
        <begin position="657"/>
        <end position="902"/>
    </location>
</feature>
<protein>
    <recommendedName>
        <fullName evidence="2">non-specific serine/threonine protein kinase</fullName>
        <ecNumber evidence="2">2.7.11.1</ecNumber>
    </recommendedName>
</protein>
<keyword evidence="7" id="KW-0547">Nucleotide-binding</keyword>
<keyword evidence="10" id="KW-1015">Disulfide bond</keyword>
<dbReference type="FunFam" id="3.30.200.20:FF:001858">
    <property type="entry name" value="Uncharacterized protein"/>
    <property type="match status" value="1"/>
</dbReference>
<dbReference type="SMART" id="SM00108">
    <property type="entry name" value="B_lectin"/>
    <property type="match status" value="1"/>
</dbReference>
<keyword evidence="3" id="KW-1003">Cell membrane</keyword>
<evidence type="ECO:0000259" key="18">
    <source>
        <dbReference type="PROSITE" id="PS50927"/>
    </source>
</evidence>
<dbReference type="InterPro" id="IPR000719">
    <property type="entry name" value="Prot_kinase_dom"/>
</dbReference>
<dbReference type="InterPro" id="IPR008271">
    <property type="entry name" value="Ser/Thr_kinase_AS"/>
</dbReference>
<feature type="chain" id="PRO_5019106947" description="non-specific serine/threonine protein kinase" evidence="16">
    <location>
        <begin position="32"/>
        <end position="1119"/>
    </location>
</feature>
<evidence type="ECO:0000313" key="21">
    <source>
        <dbReference type="Proteomes" id="UP000288805"/>
    </source>
</evidence>
<keyword evidence="15" id="KW-1133">Transmembrane helix</keyword>
<dbReference type="Proteomes" id="UP000288805">
    <property type="component" value="Unassembled WGS sequence"/>
</dbReference>
<dbReference type="GO" id="GO:0004674">
    <property type="term" value="F:protein serine/threonine kinase activity"/>
    <property type="evidence" value="ECO:0007669"/>
    <property type="project" value="UniProtKB-KW"/>
</dbReference>
<proteinExistence type="predicted"/>
<dbReference type="GO" id="GO:0048544">
    <property type="term" value="P:recognition of pollen"/>
    <property type="evidence" value="ECO:0007669"/>
    <property type="project" value="InterPro"/>
</dbReference>
<dbReference type="GO" id="GO:0030246">
    <property type="term" value="F:carbohydrate binding"/>
    <property type="evidence" value="ECO:0007669"/>
    <property type="project" value="UniProtKB-KW"/>
</dbReference>
<evidence type="ECO:0000256" key="3">
    <source>
        <dbReference type="ARBA" id="ARBA00022475"/>
    </source>
</evidence>
<accession>A0A438GBQ1</accession>
<evidence type="ECO:0000256" key="16">
    <source>
        <dbReference type="SAM" id="SignalP"/>
    </source>
</evidence>
<comment type="catalytic activity">
    <reaction evidence="12">
        <text>L-threonyl-[protein] + ATP = O-phospho-L-threonyl-[protein] + ADP + H(+)</text>
        <dbReference type="Rhea" id="RHEA:46608"/>
        <dbReference type="Rhea" id="RHEA-COMP:11060"/>
        <dbReference type="Rhea" id="RHEA-COMP:11605"/>
        <dbReference type="ChEBI" id="CHEBI:15378"/>
        <dbReference type="ChEBI" id="CHEBI:30013"/>
        <dbReference type="ChEBI" id="CHEBI:30616"/>
        <dbReference type="ChEBI" id="CHEBI:61977"/>
        <dbReference type="ChEBI" id="CHEBI:456216"/>
        <dbReference type="EC" id="2.7.11.1"/>
    </reaction>
</comment>
<evidence type="ECO:0000256" key="13">
    <source>
        <dbReference type="ARBA" id="ARBA00048679"/>
    </source>
</evidence>
<dbReference type="AlphaFoldDB" id="A0A438GBQ1"/>
<dbReference type="EC" id="2.7.11.1" evidence="2"/>
<dbReference type="CDD" id="cd01098">
    <property type="entry name" value="PAN_AP_plant"/>
    <property type="match status" value="1"/>
</dbReference>
<dbReference type="InterPro" id="IPR000858">
    <property type="entry name" value="S_locus_glycoprot_dom"/>
</dbReference>
<evidence type="ECO:0000256" key="2">
    <source>
        <dbReference type="ARBA" id="ARBA00012513"/>
    </source>
</evidence>
<comment type="subcellular location">
    <subcellularLocation>
        <location evidence="1">Cell membrane</location>
        <topology evidence="1">Single-pass type I membrane protein</topology>
    </subcellularLocation>
</comment>
<dbReference type="Pfam" id="PF13947">
    <property type="entry name" value="GUB_WAK_bind"/>
    <property type="match status" value="1"/>
</dbReference>
<evidence type="ECO:0000256" key="12">
    <source>
        <dbReference type="ARBA" id="ARBA00047899"/>
    </source>
</evidence>